<sequence length="96" mass="10554">MDNFLKQVKHFIGLVPFIRDVVAMYFCMIDPQTPAYAKATIAAALTYFLSPADAIPDWIAGLGFTDDASVISAALATVCIHVKDKHWKQAGDFFNS</sequence>
<proteinExistence type="predicted"/>
<keyword evidence="3" id="KW-1133">Transmembrane helix</keyword>
<gene>
    <name evidence="6" type="ORF">PCC6912_57180</name>
</gene>
<dbReference type="InterPro" id="IPR016983">
    <property type="entry name" value="UCP031804"/>
</dbReference>
<dbReference type="Proteomes" id="UP000268857">
    <property type="component" value="Unassembled WGS sequence"/>
</dbReference>
<dbReference type="EMBL" id="RSCJ01000036">
    <property type="protein sequence ID" value="RUR73360.1"/>
    <property type="molecule type" value="Genomic_DNA"/>
</dbReference>
<evidence type="ECO:0000256" key="1">
    <source>
        <dbReference type="ARBA" id="ARBA00004127"/>
    </source>
</evidence>
<dbReference type="PIRSF" id="PIRSF031804">
    <property type="entry name" value="UCP031804"/>
    <property type="match status" value="1"/>
</dbReference>
<evidence type="ECO:0000313" key="6">
    <source>
        <dbReference type="EMBL" id="RUR73360.1"/>
    </source>
</evidence>
<dbReference type="OrthoDB" id="9793277at2"/>
<dbReference type="Pfam" id="PF06803">
    <property type="entry name" value="DUF1232"/>
    <property type="match status" value="1"/>
</dbReference>
<evidence type="ECO:0000256" key="2">
    <source>
        <dbReference type="ARBA" id="ARBA00022692"/>
    </source>
</evidence>
<evidence type="ECO:0000313" key="7">
    <source>
        <dbReference type="Proteomes" id="UP000268857"/>
    </source>
</evidence>
<protein>
    <recommendedName>
        <fullName evidence="5">DUF1232 domain-containing protein</fullName>
    </recommendedName>
</protein>
<keyword evidence="4" id="KW-0472">Membrane</keyword>
<name>A0A3S0ZC92_CHLFR</name>
<feature type="domain" description="DUF1232" evidence="5">
    <location>
        <begin position="37"/>
        <end position="72"/>
    </location>
</feature>
<dbReference type="RefSeq" id="WP_016876621.1">
    <property type="nucleotide sequence ID" value="NZ_AJLN01000146.1"/>
</dbReference>
<dbReference type="AlphaFoldDB" id="A0A3S0ZC92"/>
<evidence type="ECO:0000256" key="4">
    <source>
        <dbReference type="ARBA" id="ARBA00023136"/>
    </source>
</evidence>
<keyword evidence="7" id="KW-1185">Reference proteome</keyword>
<dbReference type="GO" id="GO:0012505">
    <property type="term" value="C:endomembrane system"/>
    <property type="evidence" value="ECO:0007669"/>
    <property type="project" value="UniProtKB-SubCell"/>
</dbReference>
<dbReference type="InterPro" id="IPR010652">
    <property type="entry name" value="DUF1232"/>
</dbReference>
<evidence type="ECO:0000259" key="5">
    <source>
        <dbReference type="Pfam" id="PF06803"/>
    </source>
</evidence>
<comment type="caution">
    <text evidence="6">The sequence shown here is derived from an EMBL/GenBank/DDBJ whole genome shotgun (WGS) entry which is preliminary data.</text>
</comment>
<organism evidence="6 7">
    <name type="scientific">Chlorogloeopsis fritschii PCC 6912</name>
    <dbReference type="NCBI Taxonomy" id="211165"/>
    <lineage>
        <taxon>Bacteria</taxon>
        <taxon>Bacillati</taxon>
        <taxon>Cyanobacteriota</taxon>
        <taxon>Cyanophyceae</taxon>
        <taxon>Nostocales</taxon>
        <taxon>Chlorogloeopsidaceae</taxon>
        <taxon>Chlorogloeopsis</taxon>
    </lineage>
</organism>
<accession>A0A3S0ZC92</accession>
<evidence type="ECO:0000256" key="3">
    <source>
        <dbReference type="ARBA" id="ARBA00022989"/>
    </source>
</evidence>
<comment type="subcellular location">
    <subcellularLocation>
        <location evidence="1">Endomembrane system</location>
        <topology evidence="1">Multi-pass membrane protein</topology>
    </subcellularLocation>
</comment>
<keyword evidence="2" id="KW-0812">Transmembrane</keyword>
<reference evidence="6 7" key="1">
    <citation type="journal article" date="2019" name="Genome Biol. Evol.">
        <title>Day and night: Metabolic profiles and evolutionary relationships of six axenic non-marine cyanobacteria.</title>
        <authorList>
            <person name="Will S.E."/>
            <person name="Henke P."/>
            <person name="Boedeker C."/>
            <person name="Huang S."/>
            <person name="Brinkmann H."/>
            <person name="Rohde M."/>
            <person name="Jarek M."/>
            <person name="Friedl T."/>
            <person name="Seufert S."/>
            <person name="Schumacher M."/>
            <person name="Overmann J."/>
            <person name="Neumann-Schaal M."/>
            <person name="Petersen J."/>
        </authorList>
    </citation>
    <scope>NUCLEOTIDE SEQUENCE [LARGE SCALE GENOMIC DNA]</scope>
    <source>
        <strain evidence="6 7">PCC 6912</strain>
    </source>
</reference>